<name>A0A6A6WAT7_9PEZI</name>
<dbReference type="PANTHER" id="PTHR32419">
    <property type="entry name" value="GLUTATHIONYL-HYDROQUINONE REDUCTASE"/>
    <property type="match status" value="1"/>
</dbReference>
<dbReference type="InterPro" id="IPR016639">
    <property type="entry name" value="GST_Omega/GSH"/>
</dbReference>
<evidence type="ECO:0000259" key="4">
    <source>
        <dbReference type="Pfam" id="PF13409"/>
    </source>
</evidence>
<feature type="domain" description="GST N-terminal" evidence="4">
    <location>
        <begin position="37"/>
        <end position="133"/>
    </location>
</feature>
<feature type="binding site" evidence="2">
    <location>
        <begin position="106"/>
        <end position="109"/>
    </location>
    <ligand>
        <name>glutathione</name>
        <dbReference type="ChEBI" id="CHEBI:57925"/>
    </ligand>
</feature>
<organism evidence="5 6">
    <name type="scientific">Pseudovirgaria hyperparasitica</name>
    <dbReference type="NCBI Taxonomy" id="470096"/>
    <lineage>
        <taxon>Eukaryota</taxon>
        <taxon>Fungi</taxon>
        <taxon>Dikarya</taxon>
        <taxon>Ascomycota</taxon>
        <taxon>Pezizomycotina</taxon>
        <taxon>Dothideomycetes</taxon>
        <taxon>Dothideomycetes incertae sedis</taxon>
        <taxon>Acrospermales</taxon>
        <taxon>Acrospermaceae</taxon>
        <taxon>Pseudovirgaria</taxon>
    </lineage>
</organism>
<dbReference type="SUPFAM" id="SSF52833">
    <property type="entry name" value="Thioredoxin-like"/>
    <property type="match status" value="1"/>
</dbReference>
<evidence type="ECO:0000313" key="5">
    <source>
        <dbReference type="EMBL" id="KAF2758946.1"/>
    </source>
</evidence>
<dbReference type="InterPro" id="IPR036249">
    <property type="entry name" value="Thioredoxin-like_sf"/>
</dbReference>
<dbReference type="AlphaFoldDB" id="A0A6A6WAT7"/>
<feature type="active site" description="Proton donor/acceptor" evidence="1">
    <location>
        <position position="174"/>
    </location>
</feature>
<sequence>MGDIHKAGTDDGWHAVIEKGGKFEPEKDRYHLYIGLFCPFAHRVNLVRHLKGLTSILPISTVLPYPKPWQFPTDDTSYPNATVDALFHSTHLSAVYFQADPAYTGRYSVPLIWDIKLNTAVSNESAEILRWLPNAFNGLLEPEKAGLDFYPEKHKGTIDVLTPFIQSYINAGVYKAGFAKTQDAYNEAIPPLFGALNFVEQLVARNGGPYVLGKELTELDIRLYATIVRFDVVYVQHFKCDLGSIRGSYPMLNNWLKGLYWGVKGFRESTDWKHIKENYTKSHADINPLAITPLGPYPHIEEGYEKEWTKVKPGSIEHPQVLEWQKKFEQEIKL</sequence>
<dbReference type="CDD" id="cd03190">
    <property type="entry name" value="GST_C_Omega_like"/>
    <property type="match status" value="1"/>
</dbReference>
<evidence type="ECO:0000256" key="2">
    <source>
        <dbReference type="PIRSR" id="PIRSR015753-2"/>
    </source>
</evidence>
<dbReference type="SFLD" id="SFLDS00019">
    <property type="entry name" value="Glutathione_Transferase_(cytos"/>
    <property type="match status" value="1"/>
</dbReference>
<proteinExistence type="predicted"/>
<dbReference type="SFLD" id="SFLDG01206">
    <property type="entry name" value="Xi.1"/>
    <property type="match status" value="1"/>
</dbReference>
<reference evidence="5" key="1">
    <citation type="journal article" date="2020" name="Stud. Mycol.">
        <title>101 Dothideomycetes genomes: a test case for predicting lifestyles and emergence of pathogens.</title>
        <authorList>
            <person name="Haridas S."/>
            <person name="Albert R."/>
            <person name="Binder M."/>
            <person name="Bloem J."/>
            <person name="Labutti K."/>
            <person name="Salamov A."/>
            <person name="Andreopoulos B."/>
            <person name="Baker S."/>
            <person name="Barry K."/>
            <person name="Bills G."/>
            <person name="Bluhm B."/>
            <person name="Cannon C."/>
            <person name="Castanera R."/>
            <person name="Culley D."/>
            <person name="Daum C."/>
            <person name="Ezra D."/>
            <person name="Gonzalez J."/>
            <person name="Henrissat B."/>
            <person name="Kuo A."/>
            <person name="Liang C."/>
            <person name="Lipzen A."/>
            <person name="Lutzoni F."/>
            <person name="Magnuson J."/>
            <person name="Mondo S."/>
            <person name="Nolan M."/>
            <person name="Ohm R."/>
            <person name="Pangilinan J."/>
            <person name="Park H.-J."/>
            <person name="Ramirez L."/>
            <person name="Alfaro M."/>
            <person name="Sun H."/>
            <person name="Tritt A."/>
            <person name="Yoshinaga Y."/>
            <person name="Zwiers L.-H."/>
            <person name="Turgeon B."/>
            <person name="Goodwin S."/>
            <person name="Spatafora J."/>
            <person name="Crous P."/>
            <person name="Grigoriev I."/>
        </authorList>
    </citation>
    <scope>NUCLEOTIDE SEQUENCE</scope>
    <source>
        <strain evidence="5">CBS 121739</strain>
    </source>
</reference>
<dbReference type="RefSeq" id="XP_033601397.1">
    <property type="nucleotide sequence ID" value="XM_033745409.1"/>
</dbReference>
<gene>
    <name evidence="5" type="ORF">EJ05DRAFT_485033</name>
</gene>
<dbReference type="InterPro" id="IPR004045">
    <property type="entry name" value="Glutathione_S-Trfase_N"/>
</dbReference>
<dbReference type="GO" id="GO:0004364">
    <property type="term" value="F:glutathione transferase activity"/>
    <property type="evidence" value="ECO:0007669"/>
    <property type="project" value="InterPro"/>
</dbReference>
<feature type="site" description="Lowers pKa of active site Cys" evidence="3">
    <location>
        <position position="234"/>
    </location>
</feature>
<dbReference type="Pfam" id="PF13410">
    <property type="entry name" value="GST_C_2"/>
    <property type="match status" value="1"/>
</dbReference>
<evidence type="ECO:0000256" key="1">
    <source>
        <dbReference type="PIRSR" id="PIRSR015753-1"/>
    </source>
</evidence>
<feature type="site" description="Lowers pKa of active site Cys" evidence="3">
    <location>
        <position position="279"/>
    </location>
</feature>
<keyword evidence="6" id="KW-1185">Reference proteome</keyword>
<accession>A0A6A6WAT7</accession>
<feature type="binding site" evidence="2">
    <location>
        <position position="69"/>
    </location>
    <ligand>
        <name>glutathione</name>
        <dbReference type="ChEBI" id="CHEBI:57925"/>
    </ligand>
</feature>
<evidence type="ECO:0000256" key="3">
    <source>
        <dbReference type="PIRSR" id="PIRSR015753-3"/>
    </source>
</evidence>
<protein>
    <recommendedName>
        <fullName evidence="4">GST N-terminal domain-containing protein</fullName>
    </recommendedName>
</protein>
<evidence type="ECO:0000313" key="6">
    <source>
        <dbReference type="Proteomes" id="UP000799437"/>
    </source>
</evidence>
<dbReference type="InterPro" id="IPR040079">
    <property type="entry name" value="Glutathione_S-Trfase"/>
</dbReference>
<dbReference type="SUPFAM" id="SSF47616">
    <property type="entry name" value="GST C-terminal domain-like"/>
    <property type="match status" value="1"/>
</dbReference>
<dbReference type="OrthoDB" id="2309723at2759"/>
<dbReference type="SFLD" id="SFLDG01148">
    <property type="entry name" value="Xi_(cytGST)"/>
    <property type="match status" value="1"/>
</dbReference>
<dbReference type="PANTHER" id="PTHR32419:SF23">
    <property type="entry name" value="GLUTATHIONE S-TRANSFERASE (EUROFUNG)"/>
    <property type="match status" value="1"/>
</dbReference>
<feature type="binding site" evidence="2">
    <location>
        <begin position="124"/>
        <end position="125"/>
    </location>
    <ligand>
        <name>glutathione</name>
        <dbReference type="ChEBI" id="CHEBI:57925"/>
    </ligand>
</feature>
<dbReference type="Gene3D" id="3.40.30.10">
    <property type="entry name" value="Glutaredoxin"/>
    <property type="match status" value="1"/>
</dbReference>
<dbReference type="EMBL" id="ML996570">
    <property type="protein sequence ID" value="KAF2758946.1"/>
    <property type="molecule type" value="Genomic_DNA"/>
</dbReference>
<dbReference type="Gene3D" id="1.20.1050.10">
    <property type="match status" value="1"/>
</dbReference>
<dbReference type="PIRSF" id="PIRSF015753">
    <property type="entry name" value="GST"/>
    <property type="match status" value="1"/>
</dbReference>
<dbReference type="Proteomes" id="UP000799437">
    <property type="component" value="Unassembled WGS sequence"/>
</dbReference>
<dbReference type="GeneID" id="54486463"/>
<feature type="active site" description="Nucleophile" evidence="1">
    <location>
        <position position="38"/>
    </location>
</feature>
<dbReference type="Pfam" id="PF13409">
    <property type="entry name" value="GST_N_2"/>
    <property type="match status" value="1"/>
</dbReference>
<dbReference type="InterPro" id="IPR036282">
    <property type="entry name" value="Glutathione-S-Trfase_C_sf"/>
</dbReference>
<dbReference type="GO" id="GO:0005737">
    <property type="term" value="C:cytoplasm"/>
    <property type="evidence" value="ECO:0007669"/>
    <property type="project" value="TreeGrafter"/>
</dbReference>
<dbReference type="InterPro" id="IPR047047">
    <property type="entry name" value="GST_Omega-like_C"/>
</dbReference>